<keyword evidence="4" id="KW-1185">Reference proteome</keyword>
<feature type="compositionally biased region" description="Low complexity" evidence="1">
    <location>
        <begin position="11"/>
        <end position="20"/>
    </location>
</feature>
<comment type="caution">
    <text evidence="3">The sequence shown here is derived from an EMBL/GenBank/DDBJ whole genome shotgun (WGS) entry which is preliminary data.</text>
</comment>
<evidence type="ECO:0000256" key="2">
    <source>
        <dbReference type="SAM" id="Phobius"/>
    </source>
</evidence>
<dbReference type="AlphaFoldDB" id="A0A9N8W688"/>
<proteinExistence type="predicted"/>
<keyword evidence="2" id="KW-0812">Transmembrane</keyword>
<sequence length="180" mass="20475">MNQSSNPLDINQTTNQMNSTVTTTSLQPRHRNFILGLSATSFIIGVAGSLLYARRKTKSFQSDFSSKNVKLTELEILTRYKKAGFFSIQAFAIGTILCVSVGGLCAIGVGSILGVSSLKEFHEKMKETIPNYTPGLREAIRKSENDELKIFQKEWEEHLLDDENKLIEKDSKNKRWWWKR</sequence>
<keyword evidence="2" id="KW-1133">Transmembrane helix</keyword>
<feature type="transmembrane region" description="Helical" evidence="2">
    <location>
        <begin position="90"/>
        <end position="115"/>
    </location>
</feature>
<dbReference type="EMBL" id="CAJVQA010000412">
    <property type="protein sequence ID" value="CAG8473557.1"/>
    <property type="molecule type" value="Genomic_DNA"/>
</dbReference>
<name>A0A9N8W688_9GLOM</name>
<protein>
    <submittedName>
        <fullName evidence="3">2224_t:CDS:1</fullName>
    </submittedName>
</protein>
<gene>
    <name evidence="3" type="ORF">CPELLU_LOCUS1189</name>
</gene>
<accession>A0A9N8W688</accession>
<reference evidence="3" key="1">
    <citation type="submission" date="2021-06" db="EMBL/GenBank/DDBJ databases">
        <authorList>
            <person name="Kallberg Y."/>
            <person name="Tangrot J."/>
            <person name="Rosling A."/>
        </authorList>
    </citation>
    <scope>NUCLEOTIDE SEQUENCE</scope>
    <source>
        <strain evidence="3">FL966</strain>
    </source>
</reference>
<evidence type="ECO:0000256" key="1">
    <source>
        <dbReference type="SAM" id="MobiDB-lite"/>
    </source>
</evidence>
<feature type="region of interest" description="Disordered" evidence="1">
    <location>
        <begin position="1"/>
        <end position="20"/>
    </location>
</feature>
<dbReference type="OrthoDB" id="2378895at2759"/>
<organism evidence="3 4">
    <name type="scientific">Cetraspora pellucida</name>
    <dbReference type="NCBI Taxonomy" id="1433469"/>
    <lineage>
        <taxon>Eukaryota</taxon>
        <taxon>Fungi</taxon>
        <taxon>Fungi incertae sedis</taxon>
        <taxon>Mucoromycota</taxon>
        <taxon>Glomeromycotina</taxon>
        <taxon>Glomeromycetes</taxon>
        <taxon>Diversisporales</taxon>
        <taxon>Gigasporaceae</taxon>
        <taxon>Cetraspora</taxon>
    </lineage>
</organism>
<feature type="compositionally biased region" description="Polar residues" evidence="1">
    <location>
        <begin position="1"/>
        <end position="10"/>
    </location>
</feature>
<dbReference type="Proteomes" id="UP000789759">
    <property type="component" value="Unassembled WGS sequence"/>
</dbReference>
<evidence type="ECO:0000313" key="4">
    <source>
        <dbReference type="Proteomes" id="UP000789759"/>
    </source>
</evidence>
<feature type="transmembrane region" description="Helical" evidence="2">
    <location>
        <begin position="33"/>
        <end position="53"/>
    </location>
</feature>
<evidence type="ECO:0000313" key="3">
    <source>
        <dbReference type="EMBL" id="CAG8473557.1"/>
    </source>
</evidence>
<keyword evidence="2" id="KW-0472">Membrane</keyword>